<name>A0A427A7A5_ENSVE</name>
<protein>
    <submittedName>
        <fullName evidence="1">Uncharacterized protein</fullName>
    </submittedName>
</protein>
<dbReference type="EMBL" id="AMZH03003508">
    <property type="protein sequence ID" value="RRT72119.1"/>
    <property type="molecule type" value="Genomic_DNA"/>
</dbReference>
<sequence length="93" mass="9772">MIAPMKTPSRYMNLHLYVACEPVGDTGRRLMVYAHLRFCETVGRASASLFPSEGLLGAAGGVEAPDDEVSVEGVDSIQAPVASPPLEGSHGTE</sequence>
<comment type="caution">
    <text evidence="1">The sequence shown here is derived from an EMBL/GenBank/DDBJ whole genome shotgun (WGS) entry which is preliminary data.</text>
</comment>
<gene>
    <name evidence="1" type="ORF">B296_00011569</name>
</gene>
<accession>A0A427A7A5</accession>
<proteinExistence type="predicted"/>
<dbReference type="Proteomes" id="UP000287651">
    <property type="component" value="Unassembled WGS sequence"/>
</dbReference>
<reference evidence="1 2" key="1">
    <citation type="journal article" date="2014" name="Agronomy (Basel)">
        <title>A Draft Genome Sequence for Ensete ventricosum, the Drought-Tolerant Tree Against Hunger.</title>
        <authorList>
            <person name="Harrison J."/>
            <person name="Moore K.A."/>
            <person name="Paszkiewicz K."/>
            <person name="Jones T."/>
            <person name="Grant M."/>
            <person name="Ambacheew D."/>
            <person name="Muzemil S."/>
            <person name="Studholme D.J."/>
        </authorList>
    </citation>
    <scope>NUCLEOTIDE SEQUENCE [LARGE SCALE GENOMIC DNA]</scope>
</reference>
<evidence type="ECO:0000313" key="1">
    <source>
        <dbReference type="EMBL" id="RRT72119.1"/>
    </source>
</evidence>
<organism evidence="1 2">
    <name type="scientific">Ensete ventricosum</name>
    <name type="common">Abyssinian banana</name>
    <name type="synonym">Musa ensete</name>
    <dbReference type="NCBI Taxonomy" id="4639"/>
    <lineage>
        <taxon>Eukaryota</taxon>
        <taxon>Viridiplantae</taxon>
        <taxon>Streptophyta</taxon>
        <taxon>Embryophyta</taxon>
        <taxon>Tracheophyta</taxon>
        <taxon>Spermatophyta</taxon>
        <taxon>Magnoliopsida</taxon>
        <taxon>Liliopsida</taxon>
        <taxon>Zingiberales</taxon>
        <taxon>Musaceae</taxon>
        <taxon>Ensete</taxon>
    </lineage>
</organism>
<dbReference type="AlphaFoldDB" id="A0A427A7A5"/>
<evidence type="ECO:0000313" key="2">
    <source>
        <dbReference type="Proteomes" id="UP000287651"/>
    </source>
</evidence>